<proteinExistence type="predicted"/>
<dbReference type="AlphaFoldDB" id="A0AAE0QWY4"/>
<accession>A0AAE0QWY4</accession>
<protein>
    <submittedName>
        <fullName evidence="1">Uncharacterized protein</fullName>
    </submittedName>
</protein>
<evidence type="ECO:0000313" key="1">
    <source>
        <dbReference type="EMBL" id="KAK3535494.1"/>
    </source>
</evidence>
<name>A0AAE0QWY4_9TELE</name>
<comment type="caution">
    <text evidence="1">The sequence shown here is derived from an EMBL/GenBank/DDBJ whole genome shotgun (WGS) entry which is preliminary data.</text>
</comment>
<reference evidence="1" key="1">
    <citation type="submission" date="2023-06" db="EMBL/GenBank/DDBJ databases">
        <title>Male Hemibagrus guttatus genome.</title>
        <authorList>
            <person name="Bian C."/>
        </authorList>
    </citation>
    <scope>NUCLEOTIDE SEQUENCE</scope>
    <source>
        <strain evidence="1">Male_cb2023</strain>
        <tissue evidence="1">Muscle</tissue>
    </source>
</reference>
<evidence type="ECO:0000313" key="2">
    <source>
        <dbReference type="Proteomes" id="UP001274896"/>
    </source>
</evidence>
<dbReference type="EMBL" id="JAUCMX010000009">
    <property type="protein sequence ID" value="KAK3535494.1"/>
    <property type="molecule type" value="Genomic_DNA"/>
</dbReference>
<dbReference type="Proteomes" id="UP001274896">
    <property type="component" value="Unassembled WGS sequence"/>
</dbReference>
<sequence>MTLLRKTFCTFKYNSEGHVIKATFPTPEVISFQNNMESQQVRQQIEKTRSVFAKQKQHLNPVHVLHKPFHTLTTPFADHAQNMYNVNVNGSFHVTFPNVMDVTLATVVSWDGQPNNEHVHNRNLMSIAANSKIWKMKMVGWCLEHGPIAKSGASHSWRSLLCSSYIANAETFWKLTKQISFWPFSGMIKTIHVMPYGFVCTIRYRKIGVCSFI</sequence>
<gene>
    <name evidence="1" type="ORF">QTP70_016914</name>
</gene>
<keyword evidence="2" id="KW-1185">Reference proteome</keyword>
<organism evidence="1 2">
    <name type="scientific">Hemibagrus guttatus</name>
    <dbReference type="NCBI Taxonomy" id="175788"/>
    <lineage>
        <taxon>Eukaryota</taxon>
        <taxon>Metazoa</taxon>
        <taxon>Chordata</taxon>
        <taxon>Craniata</taxon>
        <taxon>Vertebrata</taxon>
        <taxon>Euteleostomi</taxon>
        <taxon>Actinopterygii</taxon>
        <taxon>Neopterygii</taxon>
        <taxon>Teleostei</taxon>
        <taxon>Ostariophysi</taxon>
        <taxon>Siluriformes</taxon>
        <taxon>Bagridae</taxon>
        <taxon>Hemibagrus</taxon>
    </lineage>
</organism>